<evidence type="ECO:0000256" key="7">
    <source>
        <dbReference type="ARBA" id="ARBA00023008"/>
    </source>
</evidence>
<dbReference type="InterPro" id="IPR032694">
    <property type="entry name" value="CopC/D"/>
</dbReference>
<feature type="transmembrane region" description="Helical" evidence="9">
    <location>
        <begin position="254"/>
        <end position="272"/>
    </location>
</feature>
<feature type="transmembrane region" description="Helical" evidence="9">
    <location>
        <begin position="352"/>
        <end position="377"/>
    </location>
</feature>
<dbReference type="RefSeq" id="WP_263074264.1">
    <property type="nucleotide sequence ID" value="NZ_JAOUSF010000005.1"/>
</dbReference>
<evidence type="ECO:0000256" key="2">
    <source>
        <dbReference type="ARBA" id="ARBA00022475"/>
    </source>
</evidence>
<keyword evidence="3 9" id="KW-0812">Transmembrane</keyword>
<gene>
    <name evidence="13" type="ORF">OEV98_15480</name>
</gene>
<evidence type="ECO:0000256" key="4">
    <source>
        <dbReference type="ARBA" id="ARBA00022723"/>
    </source>
</evidence>
<evidence type="ECO:0000256" key="6">
    <source>
        <dbReference type="ARBA" id="ARBA00022989"/>
    </source>
</evidence>
<keyword evidence="14" id="KW-1185">Reference proteome</keyword>
<dbReference type="PANTHER" id="PTHR34820:SF4">
    <property type="entry name" value="INNER MEMBRANE PROTEIN YEBZ"/>
    <property type="match status" value="1"/>
</dbReference>
<accession>A0AAE3IX13</accession>
<dbReference type="InterPro" id="IPR014755">
    <property type="entry name" value="Cu-Rt/internalin_Ig-like"/>
</dbReference>
<evidence type="ECO:0000256" key="8">
    <source>
        <dbReference type="ARBA" id="ARBA00023136"/>
    </source>
</evidence>
<keyword evidence="8 9" id="KW-0472">Membrane</keyword>
<sequence>MKKHINRKLFIFVSILFILLIPHQAYAHALLENTSPAQDSQLETSPKEITLTFNERLEKELYSIKLFDAKGERVSTSATEMSLDQKSLIQRLPELPDGTYTVSYKILSADGHPVDGSYVFSIGEAISQTTQMNPLDSGNQETGTKTIISSTISIFYFLLLLLTTGWILWGTIKKNENEVIKKNARKVVHILQILLLLSVILMGFFQLTNLVNSWSLVEIWSILSNTTIGITWIVSFLLVIVGFLLLHRKKWIDVLWVFLLIAMESINGHANAFEPPIVTIAIDLFHLLAAAIWAGGLFYMVYFWRKQREHVKEMLPLFSDIALIAILLLIVTGISSTYLFLPKLDYLLYTDWGIMLICKVAIVLFVIIAGGILRYFMKKKKESSIGTMLAIDFSFMIIITGIVGVFTHYSPVPQNEPLAWSEQDEAIEFTTSILPKIPGNNHFMVVADAKAEGIEIKRIALNLTFVNNPDIAPIQVPFEERAPAKHVEYMIDGQYLPFAGKWTAEVRILDSEDNEYVYHEDFVVY</sequence>
<evidence type="ECO:0000256" key="5">
    <source>
        <dbReference type="ARBA" id="ARBA00022729"/>
    </source>
</evidence>
<comment type="subcellular location">
    <subcellularLocation>
        <location evidence="1">Cell membrane</location>
        <topology evidence="1">Multi-pass membrane protein</topology>
    </subcellularLocation>
</comment>
<feature type="signal peptide" evidence="10">
    <location>
        <begin position="1"/>
        <end position="27"/>
    </location>
</feature>
<feature type="transmembrane region" description="Helical" evidence="9">
    <location>
        <begin position="190"/>
        <end position="208"/>
    </location>
</feature>
<dbReference type="InterPro" id="IPR007348">
    <property type="entry name" value="CopC_dom"/>
</dbReference>
<feature type="chain" id="PRO_5042126051" evidence="10">
    <location>
        <begin position="28"/>
        <end position="525"/>
    </location>
</feature>
<dbReference type="GO" id="GO:0042597">
    <property type="term" value="C:periplasmic space"/>
    <property type="evidence" value="ECO:0007669"/>
    <property type="project" value="InterPro"/>
</dbReference>
<evidence type="ECO:0000256" key="1">
    <source>
        <dbReference type="ARBA" id="ARBA00004651"/>
    </source>
</evidence>
<feature type="domain" description="CopC" evidence="11">
    <location>
        <begin position="28"/>
        <end position="122"/>
    </location>
</feature>
<keyword evidence="4" id="KW-0479">Metal-binding</keyword>
<dbReference type="InterPro" id="IPR014756">
    <property type="entry name" value="Ig_E-set"/>
</dbReference>
<feature type="transmembrane region" description="Helical" evidence="9">
    <location>
        <begin position="389"/>
        <end position="409"/>
    </location>
</feature>
<feature type="transmembrane region" description="Helical" evidence="9">
    <location>
        <begin position="147"/>
        <end position="169"/>
    </location>
</feature>
<dbReference type="Proteomes" id="UP001209318">
    <property type="component" value="Unassembled WGS sequence"/>
</dbReference>
<feature type="domain" description="Copper resistance protein D" evidence="12">
    <location>
        <begin position="313"/>
        <end position="405"/>
    </location>
</feature>
<dbReference type="InterPro" id="IPR008457">
    <property type="entry name" value="Cu-R_CopD_dom"/>
</dbReference>
<dbReference type="GO" id="GO:0005507">
    <property type="term" value="F:copper ion binding"/>
    <property type="evidence" value="ECO:0007669"/>
    <property type="project" value="InterPro"/>
</dbReference>
<evidence type="ECO:0000259" key="11">
    <source>
        <dbReference type="Pfam" id="PF04234"/>
    </source>
</evidence>
<dbReference type="GO" id="GO:0046688">
    <property type="term" value="P:response to copper ion"/>
    <property type="evidence" value="ECO:0007669"/>
    <property type="project" value="InterPro"/>
</dbReference>
<evidence type="ECO:0000256" key="10">
    <source>
        <dbReference type="SAM" id="SignalP"/>
    </source>
</evidence>
<dbReference type="Gene3D" id="2.60.40.1220">
    <property type="match status" value="1"/>
</dbReference>
<dbReference type="GO" id="GO:0006825">
    <property type="term" value="P:copper ion transport"/>
    <property type="evidence" value="ECO:0007669"/>
    <property type="project" value="InterPro"/>
</dbReference>
<dbReference type="EMBL" id="JAOUSF010000005">
    <property type="protein sequence ID" value="MCU9614946.1"/>
    <property type="molecule type" value="Genomic_DNA"/>
</dbReference>
<evidence type="ECO:0000313" key="13">
    <source>
        <dbReference type="EMBL" id="MCU9614946.1"/>
    </source>
</evidence>
<comment type="caution">
    <text evidence="13">The sequence shown here is derived from an EMBL/GenBank/DDBJ whole genome shotgun (WGS) entry which is preliminary data.</text>
</comment>
<dbReference type="PANTHER" id="PTHR34820">
    <property type="entry name" value="INNER MEMBRANE PROTEIN YEBZ"/>
    <property type="match status" value="1"/>
</dbReference>
<proteinExistence type="predicted"/>
<dbReference type="SUPFAM" id="SSF81296">
    <property type="entry name" value="E set domains"/>
    <property type="match status" value="1"/>
</dbReference>
<dbReference type="GO" id="GO:0005886">
    <property type="term" value="C:plasma membrane"/>
    <property type="evidence" value="ECO:0007669"/>
    <property type="project" value="UniProtKB-SubCell"/>
</dbReference>
<keyword evidence="6 9" id="KW-1133">Transmembrane helix</keyword>
<keyword evidence="7" id="KW-0186">Copper</keyword>
<evidence type="ECO:0000259" key="12">
    <source>
        <dbReference type="Pfam" id="PF05425"/>
    </source>
</evidence>
<name>A0AAE3IX13_9BACI</name>
<dbReference type="Pfam" id="PF04234">
    <property type="entry name" value="CopC"/>
    <property type="match status" value="1"/>
</dbReference>
<keyword evidence="2" id="KW-1003">Cell membrane</keyword>
<organism evidence="13 14">
    <name type="scientific">Perspicuibacillus lycopersici</name>
    <dbReference type="NCBI Taxonomy" id="1325689"/>
    <lineage>
        <taxon>Bacteria</taxon>
        <taxon>Bacillati</taxon>
        <taxon>Bacillota</taxon>
        <taxon>Bacilli</taxon>
        <taxon>Bacillales</taxon>
        <taxon>Bacillaceae</taxon>
        <taxon>Perspicuibacillus</taxon>
    </lineage>
</organism>
<evidence type="ECO:0000256" key="3">
    <source>
        <dbReference type="ARBA" id="ARBA00022692"/>
    </source>
</evidence>
<protein>
    <submittedName>
        <fullName evidence="13">Copper resistance protein CopC/CopD</fullName>
    </submittedName>
</protein>
<dbReference type="Pfam" id="PF05425">
    <property type="entry name" value="CopD"/>
    <property type="match status" value="1"/>
</dbReference>
<keyword evidence="5 10" id="KW-0732">Signal</keyword>
<evidence type="ECO:0000313" key="14">
    <source>
        <dbReference type="Proteomes" id="UP001209318"/>
    </source>
</evidence>
<feature type="transmembrane region" description="Helical" evidence="9">
    <location>
        <begin position="228"/>
        <end position="247"/>
    </location>
</feature>
<evidence type="ECO:0000256" key="9">
    <source>
        <dbReference type="SAM" id="Phobius"/>
    </source>
</evidence>
<reference evidence="13" key="1">
    <citation type="submission" date="2022-10" db="EMBL/GenBank/DDBJ databases">
        <title>Description of Fervidibacillus gen. nov. in the family Fervidibacillaceae fam. nov. with two species, Fervidibacillus albus sp. nov., and Fervidibacillus halotolerans sp. nov., isolated from tidal flat sediments.</title>
        <authorList>
            <person name="Kwon K.K."/>
            <person name="Yang S.-H."/>
        </authorList>
    </citation>
    <scope>NUCLEOTIDE SEQUENCE</scope>
    <source>
        <strain evidence="13">JCM 19140</strain>
    </source>
</reference>
<feature type="transmembrane region" description="Helical" evidence="9">
    <location>
        <begin position="284"/>
        <end position="305"/>
    </location>
</feature>
<dbReference type="AlphaFoldDB" id="A0AAE3IX13"/>
<feature type="transmembrane region" description="Helical" evidence="9">
    <location>
        <begin position="317"/>
        <end position="340"/>
    </location>
</feature>